<dbReference type="EMBL" id="JBHUKQ010000004">
    <property type="protein sequence ID" value="MFD2479695.1"/>
    <property type="molecule type" value="Genomic_DNA"/>
</dbReference>
<protein>
    <submittedName>
        <fullName evidence="2">Uncharacterized protein</fullName>
    </submittedName>
</protein>
<evidence type="ECO:0000256" key="1">
    <source>
        <dbReference type="SAM" id="MobiDB-lite"/>
    </source>
</evidence>
<evidence type="ECO:0000313" key="3">
    <source>
        <dbReference type="Proteomes" id="UP001597542"/>
    </source>
</evidence>
<reference evidence="3" key="1">
    <citation type="journal article" date="2019" name="Int. J. Syst. Evol. Microbiol.">
        <title>The Global Catalogue of Microorganisms (GCM) 10K type strain sequencing project: providing services to taxonomists for standard genome sequencing and annotation.</title>
        <authorList>
            <consortium name="The Broad Institute Genomics Platform"/>
            <consortium name="The Broad Institute Genome Sequencing Center for Infectious Disease"/>
            <person name="Wu L."/>
            <person name="Ma J."/>
        </authorList>
    </citation>
    <scope>NUCLEOTIDE SEQUENCE [LARGE SCALE GENOMIC DNA]</scope>
    <source>
        <strain evidence="3">CGMCC 4.7638</strain>
    </source>
</reference>
<sequence length="189" mass="18952">MATQYNKDAVKQSADKLANILADTSAFEALAGSCPDAGVFDLAKWLEQVVNDRAAAIVAHAARMQVALKDLGSFLSNLVTSFDSLDGSNADQIKNAVSDLEKSVGTDMGGLTFTPAGLPAAPFAMVPLPGAGPPPGPAPAPPPDPAPGPAPAPPPGPAPAPPPADTSGSTGPGTDITNSDGTHNHVIYR</sequence>
<dbReference type="RefSeq" id="WP_344277943.1">
    <property type="nucleotide sequence ID" value="NZ_BAAAHV010000013.1"/>
</dbReference>
<comment type="caution">
    <text evidence="2">The sequence shown here is derived from an EMBL/GenBank/DDBJ whole genome shotgun (WGS) entry which is preliminary data.</text>
</comment>
<keyword evidence="3" id="KW-1185">Reference proteome</keyword>
<gene>
    <name evidence="2" type="ORF">ACFSUT_05385</name>
</gene>
<name>A0ABW5HTT3_9PSEU</name>
<feature type="region of interest" description="Disordered" evidence="1">
    <location>
        <begin position="129"/>
        <end position="189"/>
    </location>
</feature>
<organism evidence="2 3">
    <name type="scientific">Amycolatopsis albidoflavus</name>
    <dbReference type="NCBI Taxonomy" id="102226"/>
    <lineage>
        <taxon>Bacteria</taxon>
        <taxon>Bacillati</taxon>
        <taxon>Actinomycetota</taxon>
        <taxon>Actinomycetes</taxon>
        <taxon>Pseudonocardiales</taxon>
        <taxon>Pseudonocardiaceae</taxon>
        <taxon>Amycolatopsis</taxon>
    </lineage>
</organism>
<dbReference type="Proteomes" id="UP001597542">
    <property type="component" value="Unassembled WGS sequence"/>
</dbReference>
<feature type="compositionally biased region" description="Pro residues" evidence="1">
    <location>
        <begin position="130"/>
        <end position="164"/>
    </location>
</feature>
<evidence type="ECO:0000313" key="2">
    <source>
        <dbReference type="EMBL" id="MFD2479695.1"/>
    </source>
</evidence>
<accession>A0ABW5HTT3</accession>
<proteinExistence type="predicted"/>